<evidence type="ECO:0000313" key="2">
    <source>
        <dbReference type="EMBL" id="MDQ0360860.1"/>
    </source>
</evidence>
<dbReference type="EMBL" id="JAUSUR010000002">
    <property type="protein sequence ID" value="MDQ0360860.1"/>
    <property type="molecule type" value="Genomic_DNA"/>
</dbReference>
<comment type="caution">
    <text evidence="2">The sequence shown here is derived from an EMBL/GenBank/DDBJ whole genome shotgun (WGS) entry which is preliminary data.</text>
</comment>
<accession>A0ABU0E2Y2</accession>
<sequence length="103" mass="12107">MNKKKKRSPARFITLLVMVLISAYCIMEVVKEVNTNLSLRADISDAEAERTKLEKEKEQLEKEKSNLSNEDYVVRYARGKYMLTETDDEQVFRLPTEETEEEQ</sequence>
<keyword evidence="2" id="KW-0132">Cell division</keyword>
<dbReference type="InterPro" id="IPR007060">
    <property type="entry name" value="FtsL/DivIC"/>
</dbReference>
<name>A0ABU0E2Y2_9FIRM</name>
<evidence type="ECO:0000313" key="3">
    <source>
        <dbReference type="Proteomes" id="UP001230220"/>
    </source>
</evidence>
<reference evidence="2 3" key="1">
    <citation type="submission" date="2023-07" db="EMBL/GenBank/DDBJ databases">
        <title>Genomic Encyclopedia of Type Strains, Phase IV (KMG-IV): sequencing the most valuable type-strain genomes for metagenomic binning, comparative biology and taxonomic classification.</title>
        <authorList>
            <person name="Goeker M."/>
        </authorList>
    </citation>
    <scope>NUCLEOTIDE SEQUENCE [LARGE SCALE GENOMIC DNA]</scope>
    <source>
        <strain evidence="2 3">DSM 16784</strain>
    </source>
</reference>
<gene>
    <name evidence="2" type="ORF">J2S15_001605</name>
</gene>
<dbReference type="GO" id="GO:0051301">
    <property type="term" value="P:cell division"/>
    <property type="evidence" value="ECO:0007669"/>
    <property type="project" value="UniProtKB-KW"/>
</dbReference>
<dbReference type="RefSeq" id="WP_307407077.1">
    <property type="nucleotide sequence ID" value="NZ_JAUSUR010000002.1"/>
</dbReference>
<feature type="coiled-coil region" evidence="1">
    <location>
        <begin position="36"/>
        <end position="70"/>
    </location>
</feature>
<evidence type="ECO:0000256" key="1">
    <source>
        <dbReference type="SAM" id="Coils"/>
    </source>
</evidence>
<dbReference type="Pfam" id="PF04977">
    <property type="entry name" value="DivIC"/>
    <property type="match status" value="1"/>
</dbReference>
<keyword evidence="2" id="KW-0131">Cell cycle</keyword>
<dbReference type="PANTHER" id="PTHR40027">
    <property type="entry name" value="CELL DIVISION PROTEIN DIVIC"/>
    <property type="match status" value="1"/>
</dbReference>
<organism evidence="2 3">
    <name type="scientific">Breznakia pachnodae</name>
    <dbReference type="NCBI Taxonomy" id="265178"/>
    <lineage>
        <taxon>Bacteria</taxon>
        <taxon>Bacillati</taxon>
        <taxon>Bacillota</taxon>
        <taxon>Erysipelotrichia</taxon>
        <taxon>Erysipelotrichales</taxon>
        <taxon>Erysipelotrichaceae</taxon>
        <taxon>Breznakia</taxon>
    </lineage>
</organism>
<dbReference type="PANTHER" id="PTHR40027:SF1">
    <property type="entry name" value="CELL DIVISION PROTEIN DIVIC"/>
    <property type="match status" value="1"/>
</dbReference>
<proteinExistence type="predicted"/>
<keyword evidence="3" id="KW-1185">Reference proteome</keyword>
<keyword evidence="1" id="KW-0175">Coiled coil</keyword>
<protein>
    <submittedName>
        <fullName evidence="2">Cell division protein DivIC</fullName>
    </submittedName>
</protein>
<dbReference type="InterPro" id="IPR039076">
    <property type="entry name" value="DivIC"/>
</dbReference>
<dbReference type="Proteomes" id="UP001230220">
    <property type="component" value="Unassembled WGS sequence"/>
</dbReference>